<dbReference type="SUPFAM" id="SSF50784">
    <property type="entry name" value="Transcription factor IIA (TFIIA), beta-barrel domain"/>
    <property type="match status" value="1"/>
</dbReference>
<comment type="subcellular location">
    <subcellularLocation>
        <location evidence="1">Nucleus</location>
    </subcellularLocation>
</comment>
<feature type="compositionally biased region" description="Acidic residues" evidence="6">
    <location>
        <begin position="260"/>
        <end position="289"/>
    </location>
</feature>
<evidence type="ECO:0000256" key="5">
    <source>
        <dbReference type="ARBA" id="ARBA00023242"/>
    </source>
</evidence>
<dbReference type="PANTHER" id="PTHR12694:SF8">
    <property type="entry name" value="TRANSCRIPTION INITIATION FACTOR IIA SUBUNIT 1"/>
    <property type="match status" value="1"/>
</dbReference>
<keyword evidence="3" id="KW-0805">Transcription regulation</keyword>
<evidence type="ECO:0000256" key="4">
    <source>
        <dbReference type="ARBA" id="ARBA00023163"/>
    </source>
</evidence>
<dbReference type="InterPro" id="IPR009088">
    <property type="entry name" value="TFIIA_b-brl"/>
</dbReference>
<feature type="region of interest" description="Disordered" evidence="6">
    <location>
        <begin position="216"/>
        <end position="290"/>
    </location>
</feature>
<dbReference type="FunFam" id="2.30.18.10:FF:000002">
    <property type="entry name" value="Transcription initiation factor IIA subunit 1"/>
    <property type="match status" value="1"/>
</dbReference>
<comment type="similarity">
    <text evidence="2">Belongs to the TFIIA subunit 1 family.</text>
</comment>
<keyword evidence="8" id="KW-1185">Reference proteome</keyword>
<dbReference type="CDD" id="cd07976">
    <property type="entry name" value="TFIIA_alpha_beta_like"/>
    <property type="match status" value="2"/>
</dbReference>
<dbReference type="Gene3D" id="1.10.287.100">
    <property type="match status" value="1"/>
</dbReference>
<dbReference type="STRING" id="50429.A0A2B4SAZ3"/>
<evidence type="ECO:0000256" key="1">
    <source>
        <dbReference type="ARBA" id="ARBA00004123"/>
    </source>
</evidence>
<organism evidence="7 8">
    <name type="scientific">Stylophora pistillata</name>
    <name type="common">Smooth cauliflower coral</name>
    <dbReference type="NCBI Taxonomy" id="50429"/>
    <lineage>
        <taxon>Eukaryota</taxon>
        <taxon>Metazoa</taxon>
        <taxon>Cnidaria</taxon>
        <taxon>Anthozoa</taxon>
        <taxon>Hexacorallia</taxon>
        <taxon>Scleractinia</taxon>
        <taxon>Astrocoeniina</taxon>
        <taxon>Pocilloporidae</taxon>
        <taxon>Stylophora</taxon>
    </lineage>
</organism>
<proteinExistence type="inferred from homology"/>
<dbReference type="EMBL" id="LSMT01000123">
    <property type="protein sequence ID" value="PFX26546.1"/>
    <property type="molecule type" value="Genomic_DNA"/>
</dbReference>
<evidence type="ECO:0000256" key="6">
    <source>
        <dbReference type="SAM" id="MobiDB-lite"/>
    </source>
</evidence>
<dbReference type="OrthoDB" id="6275927at2759"/>
<evidence type="ECO:0000313" key="7">
    <source>
        <dbReference type="EMBL" id="PFX26546.1"/>
    </source>
</evidence>
<dbReference type="Proteomes" id="UP000225706">
    <property type="component" value="Unassembled WGS sequence"/>
</dbReference>
<keyword evidence="4" id="KW-0804">Transcription</keyword>
<protein>
    <submittedName>
        <fullName evidence="7">Transcription initiation factor IIA subunit 1</fullName>
    </submittedName>
</protein>
<comment type="caution">
    <text evidence="7">The sequence shown here is derived from an EMBL/GenBank/DDBJ whole genome shotgun (WGS) entry which is preliminary data.</text>
</comment>
<gene>
    <name evidence="7" type="primary">GTF2A1</name>
    <name evidence="7" type="ORF">AWC38_SpisGene8793</name>
</gene>
<dbReference type="InterPro" id="IPR004855">
    <property type="entry name" value="TFIIA_asu/bsu"/>
</dbReference>
<evidence type="ECO:0000256" key="2">
    <source>
        <dbReference type="ARBA" id="ARBA00010059"/>
    </source>
</evidence>
<evidence type="ECO:0000256" key="3">
    <source>
        <dbReference type="ARBA" id="ARBA00023015"/>
    </source>
</evidence>
<dbReference type="Pfam" id="PF03153">
    <property type="entry name" value="TFIIA"/>
    <property type="match status" value="2"/>
</dbReference>
<dbReference type="GO" id="GO:0005672">
    <property type="term" value="C:transcription factor TFIIA complex"/>
    <property type="evidence" value="ECO:0007669"/>
    <property type="project" value="InterPro"/>
</dbReference>
<keyword evidence="7" id="KW-0648">Protein biosynthesis</keyword>
<keyword evidence="7" id="KW-0396">Initiation factor</keyword>
<sequence length="335" mass="36772">MATSNVVPKIYSGVIEEVIKNVRDSFLNEGVDEQVLQELKQIWESKLLQSRAVDWMPAEGHQINRPQQYTYPHGPPITHQIQAPREVNIAPAAVPVPEAATPQQAASGHTAILYPSTHAHAISQMTAAASAATMAIPENLSQIQQGSTYVYPTARTIHSTPQVGNLQQHVINTAQPRTITGTQQVIRAQPQTAIVHGAQTSAGRVPQQVIQMSQLQTGNKHPSGVPVIQVDGANDSDSDDDDDEDDDDEDEDKKDKSQEGGEEGAELEDEDPLNSDDDVSDDDPTDLFDTDNVVVCQFDKISRARNKWKFHLKDGIMNLKGKDYVFQKANGEAEW</sequence>
<dbReference type="GO" id="GO:0006367">
    <property type="term" value="P:transcription initiation at RNA polymerase II promoter"/>
    <property type="evidence" value="ECO:0007669"/>
    <property type="project" value="InterPro"/>
</dbReference>
<dbReference type="AlphaFoldDB" id="A0A2B4SAZ3"/>
<keyword evidence="5" id="KW-0539">Nucleus</keyword>
<dbReference type="SMART" id="SM01371">
    <property type="entry name" value="TFIIA"/>
    <property type="match status" value="1"/>
</dbReference>
<name>A0A2B4SAZ3_STYPI</name>
<dbReference type="SUPFAM" id="SSF47396">
    <property type="entry name" value="Transcription factor IIA (TFIIA), alpha-helical domain"/>
    <property type="match status" value="1"/>
</dbReference>
<dbReference type="FunFam" id="1.10.287.100:FF:000001">
    <property type="entry name" value="Transcription initiation factor IIA subunit"/>
    <property type="match status" value="1"/>
</dbReference>
<dbReference type="Gene3D" id="2.30.18.10">
    <property type="entry name" value="Transcription factor IIA (TFIIA), beta-barrel domain"/>
    <property type="match status" value="1"/>
</dbReference>
<dbReference type="GO" id="GO:0003743">
    <property type="term" value="F:translation initiation factor activity"/>
    <property type="evidence" value="ECO:0007669"/>
    <property type="project" value="UniProtKB-KW"/>
</dbReference>
<feature type="compositionally biased region" description="Acidic residues" evidence="6">
    <location>
        <begin position="234"/>
        <end position="252"/>
    </location>
</feature>
<dbReference type="PANTHER" id="PTHR12694">
    <property type="entry name" value="TRANSCRIPTION INITIATION FACTOR IIA SUBUNIT 1"/>
    <property type="match status" value="1"/>
</dbReference>
<accession>A0A2B4SAZ3</accession>
<reference evidence="8" key="1">
    <citation type="journal article" date="2017" name="bioRxiv">
        <title>Comparative analysis of the genomes of Stylophora pistillata and Acropora digitifera provides evidence for extensive differences between species of corals.</title>
        <authorList>
            <person name="Voolstra C.R."/>
            <person name="Li Y."/>
            <person name="Liew Y.J."/>
            <person name="Baumgarten S."/>
            <person name="Zoccola D."/>
            <person name="Flot J.-F."/>
            <person name="Tambutte S."/>
            <person name="Allemand D."/>
            <person name="Aranda M."/>
        </authorList>
    </citation>
    <scope>NUCLEOTIDE SEQUENCE [LARGE SCALE GENOMIC DNA]</scope>
</reference>
<evidence type="ECO:0000313" key="8">
    <source>
        <dbReference type="Proteomes" id="UP000225706"/>
    </source>
</evidence>